<dbReference type="PROSITE" id="PS50113">
    <property type="entry name" value="PAC"/>
    <property type="match status" value="1"/>
</dbReference>
<organism evidence="4 5">
    <name type="scientific">Vibrio rotiferianus</name>
    <dbReference type="NCBI Taxonomy" id="190895"/>
    <lineage>
        <taxon>Bacteria</taxon>
        <taxon>Pseudomonadati</taxon>
        <taxon>Pseudomonadota</taxon>
        <taxon>Gammaproteobacteria</taxon>
        <taxon>Vibrionales</taxon>
        <taxon>Vibrionaceae</taxon>
        <taxon>Vibrio</taxon>
    </lineage>
</organism>
<dbReference type="SMART" id="SM00267">
    <property type="entry name" value="GGDEF"/>
    <property type="match status" value="1"/>
</dbReference>
<dbReference type="SUPFAM" id="SSF55785">
    <property type="entry name" value="PYP-like sensor domain (PAS domain)"/>
    <property type="match status" value="1"/>
</dbReference>
<geneLocation type="plasmid" evidence="5">
    <name>pam7 dna</name>
</geneLocation>
<dbReference type="InterPro" id="IPR000160">
    <property type="entry name" value="GGDEF_dom"/>
</dbReference>
<dbReference type="AlphaFoldDB" id="A0A510IFE9"/>
<dbReference type="Pfam" id="PF00563">
    <property type="entry name" value="EAL"/>
    <property type="match status" value="1"/>
</dbReference>
<gene>
    <name evidence="4" type="ORF">VroAM7_50960</name>
</gene>
<dbReference type="SMART" id="SM00052">
    <property type="entry name" value="EAL"/>
    <property type="match status" value="1"/>
</dbReference>
<dbReference type="InterPro" id="IPR029016">
    <property type="entry name" value="GAF-like_dom_sf"/>
</dbReference>
<dbReference type="Pfam" id="PF13185">
    <property type="entry name" value="GAF_2"/>
    <property type="match status" value="1"/>
</dbReference>
<dbReference type="RefSeq" id="WP_143694387.1">
    <property type="nucleotide sequence ID" value="NZ_AP019800.1"/>
</dbReference>
<dbReference type="SUPFAM" id="SSF141868">
    <property type="entry name" value="EAL domain-like"/>
    <property type="match status" value="1"/>
</dbReference>
<dbReference type="PROSITE" id="PS50887">
    <property type="entry name" value="GGDEF"/>
    <property type="match status" value="1"/>
</dbReference>
<proteinExistence type="predicted"/>
<evidence type="ECO:0000313" key="5">
    <source>
        <dbReference type="Proteomes" id="UP000315115"/>
    </source>
</evidence>
<dbReference type="Gene3D" id="3.30.70.270">
    <property type="match status" value="1"/>
</dbReference>
<dbReference type="InterPro" id="IPR043128">
    <property type="entry name" value="Rev_trsase/Diguanyl_cyclase"/>
</dbReference>
<evidence type="ECO:0000259" key="3">
    <source>
        <dbReference type="PROSITE" id="PS50887"/>
    </source>
</evidence>
<dbReference type="CDD" id="cd01949">
    <property type="entry name" value="GGDEF"/>
    <property type="match status" value="1"/>
</dbReference>
<reference evidence="5" key="1">
    <citation type="submission" date="2019-07" db="EMBL/GenBank/DDBJ databases">
        <title>Complete Genome Sequences of Vibrion rotiferianus strain AM7.</title>
        <authorList>
            <person name="Miyazaki K."/>
            <person name="Wiseschart A."/>
            <person name="Pootanakit K."/>
            <person name="Ishimori K."/>
            <person name="Kitahara K."/>
        </authorList>
    </citation>
    <scope>NUCLEOTIDE SEQUENCE [LARGE SCALE GENOMIC DNA]</scope>
    <source>
        <strain evidence="5">AM7</strain>
        <plasmid evidence="5">pam7 dna</plasmid>
    </source>
</reference>
<dbReference type="CDD" id="cd01948">
    <property type="entry name" value="EAL"/>
    <property type="match status" value="1"/>
</dbReference>
<dbReference type="InterPro" id="IPR035965">
    <property type="entry name" value="PAS-like_dom_sf"/>
</dbReference>
<evidence type="ECO:0000259" key="2">
    <source>
        <dbReference type="PROSITE" id="PS50883"/>
    </source>
</evidence>
<evidence type="ECO:0008006" key="6">
    <source>
        <dbReference type="Google" id="ProtNLM"/>
    </source>
</evidence>
<dbReference type="Gene3D" id="3.30.450.40">
    <property type="match status" value="1"/>
</dbReference>
<dbReference type="PROSITE" id="PS50883">
    <property type="entry name" value="EAL"/>
    <property type="match status" value="1"/>
</dbReference>
<dbReference type="InterPro" id="IPR035919">
    <property type="entry name" value="EAL_sf"/>
</dbReference>
<feature type="domain" description="EAL" evidence="2">
    <location>
        <begin position="499"/>
        <end position="754"/>
    </location>
</feature>
<dbReference type="Gene3D" id="3.30.450.20">
    <property type="entry name" value="PAS domain"/>
    <property type="match status" value="1"/>
</dbReference>
<accession>A0A510IFE9</accession>
<dbReference type="SUPFAM" id="SSF55073">
    <property type="entry name" value="Nucleotide cyclase"/>
    <property type="match status" value="1"/>
</dbReference>
<protein>
    <recommendedName>
        <fullName evidence="6">Bifunctional diguanylate cyclase/phosphodiesterase</fullName>
    </recommendedName>
</protein>
<dbReference type="Gene3D" id="3.20.20.450">
    <property type="entry name" value="EAL domain"/>
    <property type="match status" value="1"/>
</dbReference>
<dbReference type="Proteomes" id="UP000315115">
    <property type="component" value="Plasmid pAM7"/>
</dbReference>
<dbReference type="InterPro" id="IPR000700">
    <property type="entry name" value="PAS-assoc_C"/>
</dbReference>
<feature type="domain" description="PAC" evidence="1">
    <location>
        <begin position="263"/>
        <end position="320"/>
    </location>
</feature>
<evidence type="ECO:0000259" key="1">
    <source>
        <dbReference type="PROSITE" id="PS50113"/>
    </source>
</evidence>
<dbReference type="InterPro" id="IPR052155">
    <property type="entry name" value="Biofilm_reg_signaling"/>
</dbReference>
<evidence type="ECO:0000313" key="4">
    <source>
        <dbReference type="EMBL" id="BBL92443.1"/>
    </source>
</evidence>
<dbReference type="NCBIfam" id="TIGR00254">
    <property type="entry name" value="GGDEF"/>
    <property type="match status" value="1"/>
</dbReference>
<dbReference type="InterPro" id="IPR003018">
    <property type="entry name" value="GAF"/>
</dbReference>
<feature type="domain" description="GGDEF" evidence="3">
    <location>
        <begin position="352"/>
        <end position="490"/>
    </location>
</feature>
<dbReference type="InterPro" id="IPR001633">
    <property type="entry name" value="EAL_dom"/>
</dbReference>
<dbReference type="PANTHER" id="PTHR44757:SF2">
    <property type="entry name" value="BIOFILM ARCHITECTURE MAINTENANCE PROTEIN MBAA"/>
    <property type="match status" value="1"/>
</dbReference>
<sequence length="756" mass="85226">MGTNQTIHFDSAHHLSELLEIQQQVIARIALSSDLYETLDHICSGIEKIFSATDAKSSVLLLNGDQLCHGAAPSLPEAYCKAIDGVKIGPSVGSCGTVAYSRKRYVAEDINTDAKWADYKALALGHDLQACWSSPIKSTQGDILGTFAVYYGYPNSPSEAELKVIDRFTHLTSLAIEKHGAFNREVELNNQLQLSHSKIETITAVLPDLLFVFDEDGNCVDSYGVDTDKKKVPSKKQLGRMINSLDSGVEHCTCQEAIAKTLQASQMQIFEYQLTRMNTTYYYESRITPLQDYDSNGKNYVLWLARDITDRKEAEDKIQELAYHDLLTNLPNRRYLLSQLQQTIDAIAQNQQVGTLLYVDLDNFKGVNDSLGHSAGDSLLRDICNRLSIRLHAKDMFARIGGDEFVILLAQFFESEEEATIHAIDTAERLIAQLSRPFSLCGREVSIDASIGITFINEDEMHADEVLMRADTAMYSAKRNSDRSYCFFDPALHESLKQRFRLESELKEAIRRRDIVTYFQPQINTKGRLVGAEALVRWLHPERGLIPPLSFIHVAEEIGVIDSLQSIVMDDSCQLLRQLIDKSLIDDEFSISINISATQFSNCNLSESLIHLFERQRVAPRNITLELTESMLVEEIESAIKQMHALKQQGFRLSIDDFGTGYSSLAYLQQFPIDELKIDKSFVDNLEDEKVGSGIVDTIIALAKHMSFEVVAEGVESSGQVEFFKQRQITSMQGYFFARPMPMKDFVLWLKDGPRY</sequence>
<dbReference type="SUPFAM" id="SSF55781">
    <property type="entry name" value="GAF domain-like"/>
    <property type="match status" value="1"/>
</dbReference>
<dbReference type="EMBL" id="AP019800">
    <property type="protein sequence ID" value="BBL92443.1"/>
    <property type="molecule type" value="Genomic_DNA"/>
</dbReference>
<dbReference type="PANTHER" id="PTHR44757">
    <property type="entry name" value="DIGUANYLATE CYCLASE DGCP"/>
    <property type="match status" value="1"/>
</dbReference>
<dbReference type="InterPro" id="IPR029787">
    <property type="entry name" value="Nucleotide_cyclase"/>
</dbReference>
<dbReference type="Pfam" id="PF00990">
    <property type="entry name" value="GGDEF"/>
    <property type="match status" value="1"/>
</dbReference>
<name>A0A510IFE9_9VIBR</name>
<keyword evidence="4" id="KW-0614">Plasmid</keyword>